<dbReference type="PANTHER" id="PTHR33434">
    <property type="entry name" value="DEGV DOMAIN-CONTAINING PROTEIN DR_1986-RELATED"/>
    <property type="match status" value="1"/>
</dbReference>
<dbReference type="Proteomes" id="UP000005017">
    <property type="component" value="Unassembled WGS sequence"/>
</dbReference>
<proteinExistence type="predicted"/>
<dbReference type="GO" id="GO:0008289">
    <property type="term" value="F:lipid binding"/>
    <property type="evidence" value="ECO:0007669"/>
    <property type="project" value="UniProtKB-KW"/>
</dbReference>
<evidence type="ECO:0000256" key="1">
    <source>
        <dbReference type="ARBA" id="ARBA00003238"/>
    </source>
</evidence>
<dbReference type="EMBL" id="ADFR01000002">
    <property type="protein sequence ID" value="EFC06083.1"/>
    <property type="molecule type" value="Genomic_DNA"/>
</dbReference>
<dbReference type="InterPro" id="IPR003797">
    <property type="entry name" value="DegV"/>
</dbReference>
<dbReference type="AlphaFoldDB" id="D2MM07"/>
<name>D2MM07_9FIRM</name>
<dbReference type="STRING" id="679192.HMPREF9013_0776"/>
<dbReference type="PANTHER" id="PTHR33434:SF3">
    <property type="entry name" value="DEGV DOMAIN-CONTAINING PROTEIN YITS"/>
    <property type="match status" value="1"/>
</dbReference>
<dbReference type="InterPro" id="IPR043168">
    <property type="entry name" value="DegV_C"/>
</dbReference>
<dbReference type="OrthoDB" id="9781230at2"/>
<dbReference type="Pfam" id="PF02645">
    <property type="entry name" value="DegV"/>
    <property type="match status" value="1"/>
</dbReference>
<protein>
    <submittedName>
        <fullName evidence="3">EDD domain protein, DegV family</fullName>
    </submittedName>
</protein>
<keyword evidence="4" id="KW-1185">Reference proteome</keyword>
<evidence type="ECO:0000313" key="3">
    <source>
        <dbReference type="EMBL" id="EFC06083.1"/>
    </source>
</evidence>
<dbReference type="PROSITE" id="PS51482">
    <property type="entry name" value="DEGV"/>
    <property type="match status" value="1"/>
</dbReference>
<evidence type="ECO:0000256" key="2">
    <source>
        <dbReference type="ARBA" id="ARBA00023121"/>
    </source>
</evidence>
<dbReference type="Gene3D" id="3.40.50.10440">
    <property type="entry name" value="Dihydroxyacetone kinase, domain 1"/>
    <property type="match status" value="1"/>
</dbReference>
<keyword evidence="2" id="KW-0446">Lipid-binding</keyword>
<dbReference type="Gene3D" id="2.20.28.50">
    <property type="entry name" value="degv family protein"/>
    <property type="match status" value="1"/>
</dbReference>
<dbReference type="InterPro" id="IPR050270">
    <property type="entry name" value="DegV_domain_contain"/>
</dbReference>
<reference evidence="4" key="1">
    <citation type="submission" date="2009-12" db="EMBL/GenBank/DDBJ databases">
        <title>Sequence of Clostridiales genomosp. BVAB3 str. UPII9-5.</title>
        <authorList>
            <person name="Madupu R."/>
            <person name="Durkin A.S."/>
            <person name="Torralba M."/>
            <person name="Methe B."/>
            <person name="Sutton G.G."/>
            <person name="Strausberg R.L."/>
            <person name="Nelson K.E."/>
        </authorList>
    </citation>
    <scope>NUCLEOTIDE SEQUENCE [LARGE SCALE GENOMIC DNA]</scope>
    <source>
        <strain evidence="4">W1219</strain>
    </source>
</reference>
<dbReference type="NCBIfam" id="TIGR00762">
    <property type="entry name" value="DegV"/>
    <property type="match status" value="1"/>
</dbReference>
<dbReference type="Gene3D" id="3.30.1180.10">
    <property type="match status" value="1"/>
</dbReference>
<accession>D2MM07</accession>
<dbReference type="SUPFAM" id="SSF82549">
    <property type="entry name" value="DAK1/DegV-like"/>
    <property type="match status" value="1"/>
</dbReference>
<dbReference type="eggNOG" id="COG1307">
    <property type="taxonomic scope" value="Bacteria"/>
</dbReference>
<comment type="caution">
    <text evidence="3">The sequence shown here is derived from an EMBL/GenBank/DDBJ whole genome shotgun (WGS) entry which is preliminary data.</text>
</comment>
<dbReference type="RefSeq" id="WP_006626428.1">
    <property type="nucleotide sequence ID" value="NZ_ADFR01000002.1"/>
</dbReference>
<sequence>MENYVLSTETTADVSREYLESRKIASIPFHYSLGNKEYVDDFGESLTIHDFYEAMRQGEMTRTSQIPNGEYDAYFRSFLEKGLDVIHVCLSSGLSGTYNGACMVAESLREEFSDRKIFIVDSLCASSGIGLLVEQMANQRDSGCSIEELNEYALKTRYLVELWFFSGDLTYFIRGGRISKTAGTLGNMLHIEPLMSVGADGKLKVRKKIRGKKKTMTTSLEMVQKYGDADQKTIFISNSDCLEDAKILANLLEEAYPGVKIHHFDIGTTVGSHTGPGTVAFFFMGRDRREIESEFNN</sequence>
<comment type="function">
    <text evidence="1">May bind long-chain fatty acids, such as palmitate, and may play a role in lipid transport or fatty acid metabolism.</text>
</comment>
<gene>
    <name evidence="3" type="ORF">HMPREF9013_0776</name>
</gene>
<evidence type="ECO:0000313" key="4">
    <source>
        <dbReference type="Proteomes" id="UP000005017"/>
    </source>
</evidence>
<organism evidence="3 4">
    <name type="scientific">Bulleidia extructa W1219</name>
    <dbReference type="NCBI Taxonomy" id="679192"/>
    <lineage>
        <taxon>Bacteria</taxon>
        <taxon>Bacillati</taxon>
        <taxon>Bacillota</taxon>
        <taxon>Erysipelotrichia</taxon>
        <taxon>Erysipelotrichales</taxon>
        <taxon>Erysipelotrichaceae</taxon>
        <taxon>Bulleidia</taxon>
    </lineage>
</organism>